<evidence type="ECO:0000256" key="2">
    <source>
        <dbReference type="ARBA" id="ARBA00022527"/>
    </source>
</evidence>
<feature type="domain" description="PASTA" evidence="12">
    <location>
        <begin position="472"/>
        <end position="536"/>
    </location>
</feature>
<dbReference type="eggNOG" id="COG2815">
    <property type="taxonomic scope" value="Bacteria"/>
</dbReference>
<proteinExistence type="predicted"/>
<evidence type="ECO:0000256" key="7">
    <source>
        <dbReference type="ARBA" id="ARBA00047899"/>
    </source>
</evidence>
<dbReference type="Gene3D" id="3.30.200.20">
    <property type="entry name" value="Phosphorylase Kinase, domain 1"/>
    <property type="match status" value="1"/>
</dbReference>
<reference evidence="14" key="2">
    <citation type="submission" date="2011-02" db="EMBL/GenBank/DDBJ databases">
        <title>The complete genome of Syntrophobotulus glycolicus DSM 8271.</title>
        <authorList>
            <person name="Lucas S."/>
            <person name="Copeland A."/>
            <person name="Lapidus A."/>
            <person name="Bruce D."/>
            <person name="Goodwin L."/>
            <person name="Pitluck S."/>
            <person name="Kyrpides N."/>
            <person name="Mavromatis K."/>
            <person name="Pagani I."/>
            <person name="Ivanova N."/>
            <person name="Mikhailova N."/>
            <person name="Chertkov O."/>
            <person name="Held B."/>
            <person name="Detter J.C."/>
            <person name="Tapia R."/>
            <person name="Han C."/>
            <person name="Land M."/>
            <person name="Hauser L."/>
            <person name="Markowitz V."/>
            <person name="Cheng J.-F."/>
            <person name="Hugenholtz P."/>
            <person name="Woyke T."/>
            <person name="Wu D."/>
            <person name="Spring S."/>
            <person name="Schroeder M."/>
            <person name="Brambilla E."/>
            <person name="Klenk H.-P."/>
            <person name="Eisen J.A."/>
        </authorList>
    </citation>
    <scope>NUCLEOTIDE SEQUENCE [LARGE SCALE GENOMIC DNA]</scope>
    <source>
        <strain evidence="14">DSM 8271 / FlGlyR</strain>
    </source>
</reference>
<dbReference type="InterPro" id="IPR000719">
    <property type="entry name" value="Prot_kinase_dom"/>
</dbReference>
<dbReference type="HOGENOM" id="CLU_000288_135_2_9"/>
<dbReference type="GO" id="GO:0005524">
    <property type="term" value="F:ATP binding"/>
    <property type="evidence" value="ECO:0007669"/>
    <property type="project" value="UniProtKB-UniRule"/>
</dbReference>
<sequence length="543" mass="59705">MENILGNRYKIEEKIGSGGMAIVYKAKDTLLNRPVAVKILREQFVSDEGFVRRFRREAQSAASLSHPNIVSIYDVGKENDNDYIVMEYVHGRTLKDMIRERGPLPVSEALFIIRQIGEALAHAHANEIIHRDIKPQNILVTPEGRIKVTDFGIARAVSAATLTHTGDIVGSVHYLSPEQAKGDQTTAQSDIYSLGIILYELVTGRVPYDGDTPITVALKHIQDIPELPGKLVSGISKQLDDIIMKAIAKNTNDRYKDIQELMEDINKLENGQKIEAVRLSPDESLSATRVQKRISPTGRNDGKKLSKPLIVGLALLGVFLIAGLVYGLNSFFSSEVKVPDLKGKTAEEAQAELDEQKLVMGTISKDYSSTYTLDTIMDQDPSPDSWVKENRPINITLSLGPEFLKMPDVTTGAPTKDEAEKMILDRRFSKEKIKYYEVASTTVSQGRVVSQDPSAGASWNPNSEVRIFISSGAGPSTMPNLIGLDLAVAKDSLAGYNIDLVARRSYDYNVNIVIETEPTQGRPIKPGDKIEIIYSQGPGPDGA</sequence>
<dbReference type="PROSITE" id="PS00107">
    <property type="entry name" value="PROTEIN_KINASE_ATP"/>
    <property type="match status" value="1"/>
</dbReference>
<dbReference type="SMART" id="SM00740">
    <property type="entry name" value="PASTA"/>
    <property type="match status" value="3"/>
</dbReference>
<dbReference type="STRING" id="645991.Sgly_2334"/>
<feature type="domain" description="PASTA" evidence="12">
    <location>
        <begin position="400"/>
        <end position="471"/>
    </location>
</feature>
<dbReference type="InterPro" id="IPR011009">
    <property type="entry name" value="Kinase-like_dom_sf"/>
</dbReference>
<comment type="catalytic activity">
    <reaction evidence="7">
        <text>L-threonyl-[protein] + ATP = O-phospho-L-threonyl-[protein] + ADP + H(+)</text>
        <dbReference type="Rhea" id="RHEA:46608"/>
        <dbReference type="Rhea" id="RHEA-COMP:11060"/>
        <dbReference type="Rhea" id="RHEA-COMP:11605"/>
        <dbReference type="ChEBI" id="CHEBI:15378"/>
        <dbReference type="ChEBI" id="CHEBI:30013"/>
        <dbReference type="ChEBI" id="CHEBI:30616"/>
        <dbReference type="ChEBI" id="CHEBI:61977"/>
        <dbReference type="ChEBI" id="CHEBI:456216"/>
        <dbReference type="EC" id="2.7.11.1"/>
    </reaction>
</comment>
<dbReference type="EC" id="2.7.11.1" evidence="1"/>
<dbReference type="CDD" id="cd14014">
    <property type="entry name" value="STKc_PknB_like"/>
    <property type="match status" value="1"/>
</dbReference>
<keyword evidence="2 13" id="KW-0723">Serine/threonine-protein kinase</keyword>
<dbReference type="FunFam" id="1.10.510.10:FF:000021">
    <property type="entry name" value="Serine/threonine protein kinase"/>
    <property type="match status" value="1"/>
</dbReference>
<dbReference type="PANTHER" id="PTHR43289:SF34">
    <property type="entry name" value="SERINE_THREONINE-PROTEIN KINASE YBDM-RELATED"/>
    <property type="match status" value="1"/>
</dbReference>
<dbReference type="OrthoDB" id="9788659at2"/>
<dbReference type="PROSITE" id="PS50011">
    <property type="entry name" value="PROTEIN_KINASE_DOM"/>
    <property type="match status" value="1"/>
</dbReference>
<dbReference type="eggNOG" id="COG0515">
    <property type="taxonomic scope" value="Bacteria"/>
</dbReference>
<dbReference type="GO" id="GO:0004674">
    <property type="term" value="F:protein serine/threonine kinase activity"/>
    <property type="evidence" value="ECO:0007669"/>
    <property type="project" value="UniProtKB-KW"/>
</dbReference>
<evidence type="ECO:0000256" key="9">
    <source>
        <dbReference type="PROSITE-ProRule" id="PRU10141"/>
    </source>
</evidence>
<dbReference type="SUPFAM" id="SSF56112">
    <property type="entry name" value="Protein kinase-like (PK-like)"/>
    <property type="match status" value="1"/>
</dbReference>
<dbReference type="InterPro" id="IPR005543">
    <property type="entry name" value="PASTA_dom"/>
</dbReference>
<keyword evidence="4 9" id="KW-0547">Nucleotide-binding</keyword>
<dbReference type="RefSeq" id="WP_013625487.1">
    <property type="nucleotide sequence ID" value="NC_015172.1"/>
</dbReference>
<evidence type="ECO:0000256" key="5">
    <source>
        <dbReference type="ARBA" id="ARBA00022777"/>
    </source>
</evidence>
<dbReference type="InterPro" id="IPR017441">
    <property type="entry name" value="Protein_kinase_ATP_BS"/>
</dbReference>
<evidence type="ECO:0000256" key="3">
    <source>
        <dbReference type="ARBA" id="ARBA00022679"/>
    </source>
</evidence>
<feature type="domain" description="PASTA" evidence="12">
    <location>
        <begin position="332"/>
        <end position="399"/>
    </location>
</feature>
<evidence type="ECO:0000259" key="11">
    <source>
        <dbReference type="PROSITE" id="PS50011"/>
    </source>
</evidence>
<evidence type="ECO:0000256" key="8">
    <source>
        <dbReference type="ARBA" id="ARBA00048679"/>
    </source>
</evidence>
<evidence type="ECO:0000313" key="14">
    <source>
        <dbReference type="Proteomes" id="UP000007488"/>
    </source>
</evidence>
<dbReference type="NCBIfam" id="NF033483">
    <property type="entry name" value="PknB_PASTA_kin"/>
    <property type="match status" value="1"/>
</dbReference>
<reference evidence="13 14" key="1">
    <citation type="journal article" date="2011" name="Stand. Genomic Sci.">
        <title>Complete genome sequence of Syntrophobotulus glycolicus type strain (FlGlyR).</title>
        <authorList>
            <person name="Han C."/>
            <person name="Mwirichia R."/>
            <person name="Chertkov O."/>
            <person name="Held B."/>
            <person name="Lapidus A."/>
            <person name="Nolan M."/>
            <person name="Lucas S."/>
            <person name="Hammon N."/>
            <person name="Deshpande S."/>
            <person name="Cheng J.F."/>
            <person name="Tapia R."/>
            <person name="Goodwin L."/>
            <person name="Pitluck S."/>
            <person name="Huntemann M."/>
            <person name="Liolios K."/>
            <person name="Ivanova N."/>
            <person name="Pagani I."/>
            <person name="Mavromatis K."/>
            <person name="Ovchinikova G."/>
            <person name="Pati A."/>
            <person name="Chen A."/>
            <person name="Palaniappan K."/>
            <person name="Land M."/>
            <person name="Hauser L."/>
            <person name="Brambilla E.M."/>
            <person name="Rohde M."/>
            <person name="Spring S."/>
            <person name="Sikorski J."/>
            <person name="Goker M."/>
            <person name="Woyke T."/>
            <person name="Bristow J."/>
            <person name="Eisen J.A."/>
            <person name="Markowitz V."/>
            <person name="Hugenholtz P."/>
            <person name="Kyrpides N.C."/>
            <person name="Klenk H.P."/>
            <person name="Detter J.C."/>
        </authorList>
    </citation>
    <scope>NUCLEOTIDE SEQUENCE [LARGE SCALE GENOMIC DNA]</scope>
    <source>
        <strain evidence="14">DSM 8271 / FlGlyR</strain>
    </source>
</reference>
<dbReference type="Pfam" id="PF03793">
    <property type="entry name" value="PASTA"/>
    <property type="match status" value="3"/>
</dbReference>
<evidence type="ECO:0000256" key="10">
    <source>
        <dbReference type="SAM" id="Phobius"/>
    </source>
</evidence>
<organism evidence="13 14">
    <name type="scientific">Syntrophobotulus glycolicus (strain DSM 8271 / FlGlyR)</name>
    <dbReference type="NCBI Taxonomy" id="645991"/>
    <lineage>
        <taxon>Bacteria</taxon>
        <taxon>Bacillati</taxon>
        <taxon>Bacillota</taxon>
        <taxon>Clostridia</taxon>
        <taxon>Eubacteriales</taxon>
        <taxon>Desulfitobacteriaceae</taxon>
        <taxon>Syntrophobotulus</taxon>
    </lineage>
</organism>
<feature type="binding site" evidence="9">
    <location>
        <position position="38"/>
    </location>
    <ligand>
        <name>ATP</name>
        <dbReference type="ChEBI" id="CHEBI:30616"/>
    </ligand>
</feature>
<keyword evidence="6 9" id="KW-0067">ATP-binding</keyword>
<name>F0SUQ6_SYNGF</name>
<feature type="domain" description="Protein kinase" evidence="11">
    <location>
        <begin position="9"/>
        <end position="266"/>
    </location>
</feature>
<keyword evidence="14" id="KW-1185">Reference proteome</keyword>
<keyword evidence="10" id="KW-1133">Transmembrane helix</keyword>
<dbReference type="AlphaFoldDB" id="F0SUQ6"/>
<keyword evidence="5 13" id="KW-0418">Kinase</keyword>
<evidence type="ECO:0000313" key="13">
    <source>
        <dbReference type="EMBL" id="ADY56622.1"/>
    </source>
</evidence>
<keyword evidence="10" id="KW-0472">Membrane</keyword>
<feature type="transmembrane region" description="Helical" evidence="10">
    <location>
        <begin position="309"/>
        <end position="328"/>
    </location>
</feature>
<keyword evidence="3 13" id="KW-0808">Transferase</keyword>
<gene>
    <name evidence="13" type="ordered locus">Sgly_2334</name>
</gene>
<evidence type="ECO:0000256" key="4">
    <source>
        <dbReference type="ARBA" id="ARBA00022741"/>
    </source>
</evidence>
<dbReference type="GO" id="GO:0106310">
    <property type="term" value="F:protein serine kinase activity"/>
    <property type="evidence" value="ECO:0007669"/>
    <property type="project" value="RHEA"/>
</dbReference>
<dbReference type="Gene3D" id="3.30.10.20">
    <property type="match status" value="3"/>
</dbReference>
<dbReference type="CDD" id="cd06577">
    <property type="entry name" value="PASTA_pknB"/>
    <property type="match status" value="3"/>
</dbReference>
<dbReference type="InterPro" id="IPR008271">
    <property type="entry name" value="Ser/Thr_kinase_AS"/>
</dbReference>
<protein>
    <recommendedName>
        <fullName evidence="1">non-specific serine/threonine protein kinase</fullName>
        <ecNumber evidence="1">2.7.11.1</ecNumber>
    </recommendedName>
</protein>
<comment type="catalytic activity">
    <reaction evidence="8">
        <text>L-seryl-[protein] + ATP = O-phospho-L-seryl-[protein] + ADP + H(+)</text>
        <dbReference type="Rhea" id="RHEA:17989"/>
        <dbReference type="Rhea" id="RHEA-COMP:9863"/>
        <dbReference type="Rhea" id="RHEA-COMP:11604"/>
        <dbReference type="ChEBI" id="CHEBI:15378"/>
        <dbReference type="ChEBI" id="CHEBI:29999"/>
        <dbReference type="ChEBI" id="CHEBI:30616"/>
        <dbReference type="ChEBI" id="CHEBI:83421"/>
        <dbReference type="ChEBI" id="CHEBI:456216"/>
        <dbReference type="EC" id="2.7.11.1"/>
    </reaction>
</comment>
<evidence type="ECO:0000256" key="1">
    <source>
        <dbReference type="ARBA" id="ARBA00012513"/>
    </source>
</evidence>
<dbReference type="EMBL" id="CP002547">
    <property type="protein sequence ID" value="ADY56622.1"/>
    <property type="molecule type" value="Genomic_DNA"/>
</dbReference>
<dbReference type="SMART" id="SM00220">
    <property type="entry name" value="S_TKc"/>
    <property type="match status" value="1"/>
</dbReference>
<keyword evidence="10" id="KW-0812">Transmembrane</keyword>
<evidence type="ECO:0000256" key="6">
    <source>
        <dbReference type="ARBA" id="ARBA00022840"/>
    </source>
</evidence>
<dbReference type="KEGG" id="sgy:Sgly_2334"/>
<dbReference type="PROSITE" id="PS00108">
    <property type="entry name" value="PROTEIN_KINASE_ST"/>
    <property type="match status" value="1"/>
</dbReference>
<accession>F0SUQ6</accession>
<dbReference type="Gene3D" id="1.10.510.10">
    <property type="entry name" value="Transferase(Phosphotransferase) domain 1"/>
    <property type="match status" value="1"/>
</dbReference>
<dbReference type="PROSITE" id="PS51178">
    <property type="entry name" value="PASTA"/>
    <property type="match status" value="3"/>
</dbReference>
<evidence type="ECO:0000259" key="12">
    <source>
        <dbReference type="PROSITE" id="PS51178"/>
    </source>
</evidence>
<dbReference type="Pfam" id="PF00069">
    <property type="entry name" value="Pkinase"/>
    <property type="match status" value="1"/>
</dbReference>
<dbReference type="PANTHER" id="PTHR43289">
    <property type="entry name" value="MITOGEN-ACTIVATED PROTEIN KINASE KINASE KINASE 20-RELATED"/>
    <property type="match status" value="1"/>
</dbReference>
<dbReference type="FunFam" id="3.30.200.20:FF:000035">
    <property type="entry name" value="Serine/threonine protein kinase Stk1"/>
    <property type="match status" value="1"/>
</dbReference>
<dbReference type="Proteomes" id="UP000007488">
    <property type="component" value="Chromosome"/>
</dbReference>